<dbReference type="EMBL" id="JARBDR010000214">
    <property type="protein sequence ID" value="KAJ8319249.1"/>
    <property type="molecule type" value="Genomic_DNA"/>
</dbReference>
<comment type="function">
    <text evidence="3">Specifically acts as an arginine mono-ADP-ribosylhydrolase by mediating the removal of mono-ADP-ribose attached to arginine residues on proteins.</text>
</comment>
<dbReference type="InterPro" id="IPR036705">
    <property type="entry name" value="Ribosyl_crysJ1_sf"/>
</dbReference>
<reference evidence="8 9" key="1">
    <citation type="submission" date="2022-12" db="EMBL/GenBank/DDBJ databases">
        <title>Chromosome-level genome of Tegillarca granosa.</title>
        <authorList>
            <person name="Kim J."/>
        </authorList>
    </citation>
    <scope>NUCLEOTIDE SEQUENCE [LARGE SCALE GENOMIC DNA]</scope>
    <source>
        <strain evidence="8">Teg-2019</strain>
        <tissue evidence="8">Adductor muscle</tissue>
    </source>
</reference>
<evidence type="ECO:0000256" key="4">
    <source>
        <dbReference type="ARBA" id="ARBA00049725"/>
    </source>
</evidence>
<dbReference type="SUPFAM" id="SSF101478">
    <property type="entry name" value="ADP-ribosylglycohydrolase"/>
    <property type="match status" value="1"/>
</dbReference>
<keyword evidence="2" id="KW-0378">Hydrolase</keyword>
<comment type="caution">
    <text evidence="8">The sequence shown here is derived from an EMBL/GenBank/DDBJ whole genome shotgun (WGS) entry which is preliminary data.</text>
</comment>
<organism evidence="8 9">
    <name type="scientific">Tegillarca granosa</name>
    <name type="common">Malaysian cockle</name>
    <name type="synonym">Anadara granosa</name>
    <dbReference type="NCBI Taxonomy" id="220873"/>
    <lineage>
        <taxon>Eukaryota</taxon>
        <taxon>Metazoa</taxon>
        <taxon>Spiralia</taxon>
        <taxon>Lophotrochozoa</taxon>
        <taxon>Mollusca</taxon>
        <taxon>Bivalvia</taxon>
        <taxon>Autobranchia</taxon>
        <taxon>Pteriomorphia</taxon>
        <taxon>Arcoida</taxon>
        <taxon>Arcoidea</taxon>
        <taxon>Arcidae</taxon>
        <taxon>Tegillarca</taxon>
    </lineage>
</organism>
<evidence type="ECO:0000256" key="1">
    <source>
        <dbReference type="ARBA" id="ARBA00010702"/>
    </source>
</evidence>
<name>A0ABQ9FPM8_TEGGR</name>
<dbReference type="PANTHER" id="PTHR16222:SF26">
    <property type="entry name" value="ADP-RIBOSYLHYDROLASE ARH1"/>
    <property type="match status" value="1"/>
</dbReference>
<evidence type="ECO:0000256" key="7">
    <source>
        <dbReference type="ARBA" id="ARBA00049810"/>
    </source>
</evidence>
<accession>A0ABQ9FPM8</accession>
<dbReference type="EC" id="3.2.2.19" evidence="4"/>
<dbReference type="InterPro" id="IPR050792">
    <property type="entry name" value="ADP-ribosylglycohydrolase"/>
</dbReference>
<evidence type="ECO:0000256" key="2">
    <source>
        <dbReference type="ARBA" id="ARBA00022801"/>
    </source>
</evidence>
<sequence length="81" mass="9470">MDKKEIHYKQKGYDAFLGMQRYEDEVDNRWHEFCKSKEKQNICITKGMFHGGDSDSTGIMAACWYGAIYGYEGVPENNYKL</sequence>
<dbReference type="InterPro" id="IPR005502">
    <property type="entry name" value="Ribosyl_crysJ1"/>
</dbReference>
<proteinExistence type="inferred from homology"/>
<keyword evidence="9" id="KW-1185">Reference proteome</keyword>
<protein>
    <recommendedName>
        <fullName evidence="5">ADP-ribosylhydrolase ARH1</fullName>
        <ecNumber evidence="4">3.2.2.19</ecNumber>
    </recommendedName>
    <alternativeName>
        <fullName evidence="6">ADP-ribose-L-arginine cleaving enzyme</fullName>
    </alternativeName>
    <alternativeName>
        <fullName evidence="7">[Protein ADP-ribosylarginine] hydrolase</fullName>
    </alternativeName>
</protein>
<dbReference type="PANTHER" id="PTHR16222">
    <property type="entry name" value="ADP-RIBOSYLGLYCOHYDROLASE"/>
    <property type="match status" value="1"/>
</dbReference>
<dbReference type="Gene3D" id="1.10.4080.10">
    <property type="entry name" value="ADP-ribosylation/Crystallin J1"/>
    <property type="match status" value="1"/>
</dbReference>
<gene>
    <name evidence="8" type="ORF">KUTeg_004340</name>
</gene>
<evidence type="ECO:0000256" key="3">
    <source>
        <dbReference type="ARBA" id="ARBA00049582"/>
    </source>
</evidence>
<comment type="similarity">
    <text evidence="1">Belongs to the ADP-ribosylglycohydrolase family.</text>
</comment>
<evidence type="ECO:0000313" key="8">
    <source>
        <dbReference type="EMBL" id="KAJ8319249.1"/>
    </source>
</evidence>
<evidence type="ECO:0000256" key="6">
    <source>
        <dbReference type="ARBA" id="ARBA00049798"/>
    </source>
</evidence>
<dbReference type="Pfam" id="PF03747">
    <property type="entry name" value="ADP_ribosyl_GH"/>
    <property type="match status" value="1"/>
</dbReference>
<dbReference type="Proteomes" id="UP001217089">
    <property type="component" value="Unassembled WGS sequence"/>
</dbReference>
<evidence type="ECO:0000313" key="9">
    <source>
        <dbReference type="Proteomes" id="UP001217089"/>
    </source>
</evidence>
<evidence type="ECO:0000256" key="5">
    <source>
        <dbReference type="ARBA" id="ARBA00049773"/>
    </source>
</evidence>